<feature type="transmembrane region" description="Helical" evidence="9">
    <location>
        <begin position="160"/>
        <end position="179"/>
    </location>
</feature>
<dbReference type="KEGG" id="ssm:Spirs_3176"/>
<dbReference type="OrthoDB" id="9811121at2"/>
<evidence type="ECO:0000256" key="3">
    <source>
        <dbReference type="ARBA" id="ARBA00022475"/>
    </source>
</evidence>
<dbReference type="Pfam" id="PF20154">
    <property type="entry name" value="LNT_N"/>
    <property type="match status" value="1"/>
</dbReference>
<organism evidence="11 12">
    <name type="scientific">Sediminispirochaeta smaragdinae (strain DSM 11293 / JCM 15392 / SEBR 4228)</name>
    <name type="common">Spirochaeta smaragdinae</name>
    <dbReference type="NCBI Taxonomy" id="573413"/>
    <lineage>
        <taxon>Bacteria</taxon>
        <taxon>Pseudomonadati</taxon>
        <taxon>Spirochaetota</taxon>
        <taxon>Spirochaetia</taxon>
        <taxon>Spirochaetales</taxon>
        <taxon>Spirochaetaceae</taxon>
        <taxon>Sediminispirochaeta</taxon>
    </lineage>
</organism>
<dbReference type="Pfam" id="PF00795">
    <property type="entry name" value="CN_hydrolase"/>
    <property type="match status" value="1"/>
</dbReference>
<dbReference type="UniPathway" id="UPA00666"/>
<gene>
    <name evidence="9" type="primary">lnt</name>
    <name evidence="11" type="ordered locus">Spirs_3176</name>
</gene>
<keyword evidence="5 9" id="KW-0812">Transmembrane</keyword>
<accession>E1R5E6</accession>
<dbReference type="InterPro" id="IPR003010">
    <property type="entry name" value="C-N_Hydrolase"/>
</dbReference>
<evidence type="ECO:0000256" key="4">
    <source>
        <dbReference type="ARBA" id="ARBA00022679"/>
    </source>
</evidence>
<keyword evidence="6 9" id="KW-1133">Transmembrane helix</keyword>
<keyword evidence="12" id="KW-1185">Reference proteome</keyword>
<protein>
    <recommendedName>
        <fullName evidence="9">Apolipoprotein N-acyltransferase</fullName>
        <shortName evidence="9">ALP N-acyltransferase</shortName>
        <ecNumber evidence="9">2.3.1.269</ecNumber>
    </recommendedName>
</protein>
<dbReference type="HOGENOM" id="CLU_019563_1_1_12"/>
<evidence type="ECO:0000256" key="5">
    <source>
        <dbReference type="ARBA" id="ARBA00022692"/>
    </source>
</evidence>
<feature type="transmembrane region" description="Helical" evidence="9">
    <location>
        <begin position="491"/>
        <end position="512"/>
    </location>
</feature>
<feature type="transmembrane region" description="Helical" evidence="9">
    <location>
        <begin position="57"/>
        <end position="77"/>
    </location>
</feature>
<dbReference type="eggNOG" id="COG0815">
    <property type="taxonomic scope" value="Bacteria"/>
</dbReference>
<keyword evidence="8 9" id="KW-0012">Acyltransferase</keyword>
<dbReference type="EC" id="2.3.1.269" evidence="9"/>
<dbReference type="SUPFAM" id="SSF56317">
    <property type="entry name" value="Carbon-nitrogen hydrolase"/>
    <property type="match status" value="1"/>
</dbReference>
<dbReference type="AlphaFoldDB" id="E1R5E6"/>
<evidence type="ECO:0000256" key="9">
    <source>
        <dbReference type="HAMAP-Rule" id="MF_01148"/>
    </source>
</evidence>
<evidence type="ECO:0000256" key="8">
    <source>
        <dbReference type="ARBA" id="ARBA00023315"/>
    </source>
</evidence>
<dbReference type="PANTHER" id="PTHR38686:SF1">
    <property type="entry name" value="APOLIPOPROTEIN N-ACYLTRANSFERASE"/>
    <property type="match status" value="1"/>
</dbReference>
<dbReference type="NCBIfam" id="TIGR00546">
    <property type="entry name" value="lnt"/>
    <property type="match status" value="1"/>
</dbReference>
<evidence type="ECO:0000313" key="11">
    <source>
        <dbReference type="EMBL" id="ADK82274.1"/>
    </source>
</evidence>
<evidence type="ECO:0000256" key="1">
    <source>
        <dbReference type="ARBA" id="ARBA00004651"/>
    </source>
</evidence>
<dbReference type="Gene3D" id="3.60.110.10">
    <property type="entry name" value="Carbon-nitrogen hydrolase"/>
    <property type="match status" value="1"/>
</dbReference>
<dbReference type="InterPro" id="IPR036526">
    <property type="entry name" value="C-N_Hydrolase_sf"/>
</dbReference>
<dbReference type="GO" id="GO:0005886">
    <property type="term" value="C:plasma membrane"/>
    <property type="evidence" value="ECO:0007669"/>
    <property type="project" value="UniProtKB-SubCell"/>
</dbReference>
<comment type="function">
    <text evidence="9">Catalyzes the phospholipid dependent N-acylation of the N-terminal cysteine of apolipoprotein, the last step in lipoprotein maturation.</text>
</comment>
<proteinExistence type="inferred from homology"/>
<dbReference type="GO" id="GO:0042158">
    <property type="term" value="P:lipoprotein biosynthetic process"/>
    <property type="evidence" value="ECO:0007669"/>
    <property type="project" value="UniProtKB-UniRule"/>
</dbReference>
<dbReference type="PANTHER" id="PTHR38686">
    <property type="entry name" value="APOLIPOPROTEIN N-ACYLTRANSFERASE"/>
    <property type="match status" value="1"/>
</dbReference>
<reference evidence="11 12" key="1">
    <citation type="journal article" date="2010" name="Stand. Genomic Sci.">
        <title>Complete genome sequence of Spirochaeta smaragdinae type strain (SEBR 4228).</title>
        <authorList>
            <person name="Mavromatis K."/>
            <person name="Yasawong M."/>
            <person name="Chertkov O."/>
            <person name="Lapidus A."/>
            <person name="Lucas S."/>
            <person name="Nolan M."/>
            <person name="Del Rio T.G."/>
            <person name="Tice H."/>
            <person name="Cheng J.F."/>
            <person name="Pitluck S."/>
            <person name="Liolios K."/>
            <person name="Ivanova N."/>
            <person name="Tapia R."/>
            <person name="Han C."/>
            <person name="Bruce D."/>
            <person name="Goodwin L."/>
            <person name="Pati A."/>
            <person name="Chen A."/>
            <person name="Palaniappan K."/>
            <person name="Land M."/>
            <person name="Hauser L."/>
            <person name="Chang Y.J."/>
            <person name="Jeffries C.D."/>
            <person name="Detter J.C."/>
            <person name="Rohde M."/>
            <person name="Brambilla E."/>
            <person name="Spring S."/>
            <person name="Goker M."/>
            <person name="Sikorski J."/>
            <person name="Woyke T."/>
            <person name="Bristow J."/>
            <person name="Eisen J.A."/>
            <person name="Markowitz V."/>
            <person name="Hugenholtz P."/>
            <person name="Klenk H.P."/>
            <person name="Kyrpides N.C."/>
        </authorList>
    </citation>
    <scope>NUCLEOTIDE SEQUENCE [LARGE SCALE GENOMIC DNA]</scope>
    <source>
        <strain evidence="12">DSM 11293 / JCM 15392 / SEBR 4228</strain>
    </source>
</reference>
<dbReference type="EMBL" id="CP002116">
    <property type="protein sequence ID" value="ADK82274.1"/>
    <property type="molecule type" value="Genomic_DNA"/>
</dbReference>
<keyword evidence="3 9" id="KW-1003">Cell membrane</keyword>
<comment type="pathway">
    <text evidence="9">Protein modification; lipoprotein biosynthesis (N-acyl transfer).</text>
</comment>
<feature type="transmembrane region" description="Helical" evidence="9">
    <location>
        <begin position="32"/>
        <end position="50"/>
    </location>
</feature>
<comment type="catalytic activity">
    <reaction evidence="9">
        <text>N-terminal S-1,2-diacyl-sn-glyceryl-L-cysteinyl-[lipoprotein] + a glycerophospholipid = N-acyl-S-1,2-diacyl-sn-glyceryl-L-cysteinyl-[lipoprotein] + a 2-acyl-sn-glycero-3-phospholipid + H(+)</text>
        <dbReference type="Rhea" id="RHEA:48228"/>
        <dbReference type="Rhea" id="RHEA-COMP:14681"/>
        <dbReference type="Rhea" id="RHEA-COMP:14684"/>
        <dbReference type="ChEBI" id="CHEBI:15378"/>
        <dbReference type="ChEBI" id="CHEBI:136912"/>
        <dbReference type="ChEBI" id="CHEBI:140656"/>
        <dbReference type="ChEBI" id="CHEBI:140657"/>
        <dbReference type="ChEBI" id="CHEBI:140660"/>
        <dbReference type="EC" id="2.3.1.269"/>
    </reaction>
</comment>
<keyword evidence="9" id="KW-0997">Cell inner membrane</keyword>
<dbReference type="PROSITE" id="PS50263">
    <property type="entry name" value="CN_HYDROLASE"/>
    <property type="match status" value="1"/>
</dbReference>
<evidence type="ECO:0000256" key="2">
    <source>
        <dbReference type="ARBA" id="ARBA00010065"/>
    </source>
</evidence>
<dbReference type="InterPro" id="IPR045378">
    <property type="entry name" value="LNT_N"/>
</dbReference>
<feature type="transmembrane region" description="Helical" evidence="9">
    <location>
        <begin position="83"/>
        <end position="106"/>
    </location>
</feature>
<sequence length="521" mass="57762">MKRHSLAASGLAILSALLYALAMPNEFLAYGSPTVALFALAPFFAALRLVSSIGHSMMIGTLFSITMSITQFFWLLYFQDFSIWTLTGVAFGHAIYFLLFTPIFHALSKQSKDVLRPFLLAAAWCGYEYFRSVGFLGFPWNMAAHPFGGVLPLAQIASLAGMWPLSFLAVLFSALAAEIPFTRSREKLQDFAKGLATATAVTLLFFVTGTVLLRQENQRIDVMERRNLLLVQTNADYWRPGEAIKAIQKGQNLTREGLKSHPDVDLVVWSENSLQYPYTEKSRIYHTKPEGDSFRHFLQDISVPLLTGSPYFLDKEGFNAMNGAMLIRPDGSVGGVYGKSQLVPFAERVPFWDFAPFRTFMEETVGLVSAGWTPGNPAALIRLDENTTMATPICFEDCFSYLTRYQARLGAGLFVNLTNDSWSKTVAGETQHFAAARFRSVETGRSLVRSTNAGVTALILPTGKVTKHLPLYTDGSLFVSVPIAPSGYQTAYMVLGDWFVQLLIVALILYRVTTVRNRGGK</sequence>
<dbReference type="STRING" id="573413.Spirs_3176"/>
<feature type="transmembrane region" description="Helical" evidence="9">
    <location>
        <begin position="118"/>
        <end position="140"/>
    </location>
</feature>
<dbReference type="GO" id="GO:0016410">
    <property type="term" value="F:N-acyltransferase activity"/>
    <property type="evidence" value="ECO:0007669"/>
    <property type="project" value="UniProtKB-UniRule"/>
</dbReference>
<dbReference type="Proteomes" id="UP000002318">
    <property type="component" value="Chromosome"/>
</dbReference>
<comment type="similarity">
    <text evidence="2 9">Belongs to the CN hydrolase family. Apolipoprotein N-acyltransferase subfamily.</text>
</comment>
<keyword evidence="4 9" id="KW-0808">Transferase</keyword>
<keyword evidence="7 9" id="KW-0472">Membrane</keyword>
<dbReference type="RefSeq" id="WP_013255733.1">
    <property type="nucleotide sequence ID" value="NC_014364.1"/>
</dbReference>
<feature type="transmembrane region" description="Helical" evidence="9">
    <location>
        <begin position="191"/>
        <end position="213"/>
    </location>
</feature>
<evidence type="ECO:0000256" key="6">
    <source>
        <dbReference type="ARBA" id="ARBA00022989"/>
    </source>
</evidence>
<feature type="domain" description="CN hydrolase" evidence="10">
    <location>
        <begin position="226"/>
        <end position="483"/>
    </location>
</feature>
<name>E1R5E6_SEDSS</name>
<evidence type="ECO:0000259" key="10">
    <source>
        <dbReference type="PROSITE" id="PS50263"/>
    </source>
</evidence>
<evidence type="ECO:0000256" key="7">
    <source>
        <dbReference type="ARBA" id="ARBA00023136"/>
    </source>
</evidence>
<dbReference type="HAMAP" id="MF_01148">
    <property type="entry name" value="Lnt"/>
    <property type="match status" value="1"/>
</dbReference>
<dbReference type="CDD" id="cd07571">
    <property type="entry name" value="ALP_N-acyl_transferase"/>
    <property type="match status" value="1"/>
</dbReference>
<evidence type="ECO:0000313" key="12">
    <source>
        <dbReference type="Proteomes" id="UP000002318"/>
    </source>
</evidence>
<comment type="subcellular location">
    <subcellularLocation>
        <location evidence="9">Cell inner membrane</location>
        <topology evidence="9">Multi-pass membrane protein</topology>
    </subcellularLocation>
    <subcellularLocation>
        <location evidence="1">Cell membrane</location>
        <topology evidence="1">Multi-pass membrane protein</topology>
    </subcellularLocation>
</comment>
<dbReference type="InterPro" id="IPR004563">
    <property type="entry name" value="Apolipo_AcylTrfase"/>
</dbReference>